<sequence>MIGSDPVLLGMVAAGLAALALQVSDAIGALIDASTVRDSDEPDALTRRRGRELFWSLAITATLAVLIAYGVDRAARLAWGPGVGVLLVTALAAFAVGCVGVLTVVRRERPSYARLRRDLRDRSTFTVDAEELTDFEVRLERADRLRSRRPLAALALRILGILLVAAAAALLVVEVPSLVPAVVAGAAVHLVAFVVAVRAGAIHRRRLDAVLEAQRDEVVAMLERARIPQRGNVPGLRDRVSRALAILREKQR</sequence>
<keyword evidence="3" id="KW-1185">Reference proteome</keyword>
<comment type="caution">
    <text evidence="2">The sequence shown here is derived from an EMBL/GenBank/DDBJ whole genome shotgun (WGS) entry which is preliminary data.</text>
</comment>
<reference evidence="2" key="1">
    <citation type="journal article" date="2014" name="Int. J. Syst. Evol. Microbiol.">
        <title>Complete genome sequence of Corynebacterium casei LMG S-19264T (=DSM 44701T), isolated from a smear-ripened cheese.</title>
        <authorList>
            <consortium name="US DOE Joint Genome Institute (JGI-PGF)"/>
            <person name="Walter F."/>
            <person name="Albersmeier A."/>
            <person name="Kalinowski J."/>
            <person name="Ruckert C."/>
        </authorList>
    </citation>
    <scope>NUCLEOTIDE SEQUENCE</scope>
    <source>
        <strain evidence="2">CGMCC 1.16548</strain>
    </source>
</reference>
<gene>
    <name evidence="2" type="ORF">GCM10011600_11060</name>
</gene>
<accession>A0A8J3GPN8</accession>
<evidence type="ECO:0000256" key="1">
    <source>
        <dbReference type="SAM" id="Phobius"/>
    </source>
</evidence>
<keyword evidence="1" id="KW-0812">Transmembrane</keyword>
<feature type="transmembrane region" description="Helical" evidence="1">
    <location>
        <begin position="178"/>
        <end position="197"/>
    </location>
</feature>
<evidence type="ECO:0000313" key="2">
    <source>
        <dbReference type="EMBL" id="GHF11582.1"/>
    </source>
</evidence>
<keyword evidence="1" id="KW-1133">Transmembrane helix</keyword>
<name>A0A8J3GPN8_9MICO</name>
<proteinExistence type="predicted"/>
<dbReference type="EMBL" id="BNAI01000001">
    <property type="protein sequence ID" value="GHF11582.1"/>
    <property type="molecule type" value="Genomic_DNA"/>
</dbReference>
<feature type="transmembrane region" description="Helical" evidence="1">
    <location>
        <begin position="52"/>
        <end position="71"/>
    </location>
</feature>
<feature type="transmembrane region" description="Helical" evidence="1">
    <location>
        <begin position="83"/>
        <end position="105"/>
    </location>
</feature>
<reference evidence="2" key="2">
    <citation type="submission" date="2020-09" db="EMBL/GenBank/DDBJ databases">
        <authorList>
            <person name="Sun Q."/>
            <person name="Zhou Y."/>
        </authorList>
    </citation>
    <scope>NUCLEOTIDE SEQUENCE</scope>
    <source>
        <strain evidence="2">CGMCC 1.16548</strain>
    </source>
</reference>
<feature type="transmembrane region" description="Helical" evidence="1">
    <location>
        <begin position="6"/>
        <end position="31"/>
    </location>
</feature>
<dbReference type="RefSeq" id="WP_191282358.1">
    <property type="nucleotide sequence ID" value="NZ_BNAI01000001.1"/>
</dbReference>
<feature type="transmembrane region" description="Helical" evidence="1">
    <location>
        <begin position="151"/>
        <end position="172"/>
    </location>
</feature>
<keyword evidence="1" id="KW-0472">Membrane</keyword>
<dbReference type="AlphaFoldDB" id="A0A8J3GPN8"/>
<evidence type="ECO:0000313" key="3">
    <source>
        <dbReference type="Proteomes" id="UP000617531"/>
    </source>
</evidence>
<organism evidence="2 3">
    <name type="scientific">Pseudolysinimonas yzui</name>
    <dbReference type="NCBI Taxonomy" id="2708254"/>
    <lineage>
        <taxon>Bacteria</taxon>
        <taxon>Bacillati</taxon>
        <taxon>Actinomycetota</taxon>
        <taxon>Actinomycetes</taxon>
        <taxon>Micrococcales</taxon>
        <taxon>Microbacteriaceae</taxon>
        <taxon>Pseudolysinimonas</taxon>
    </lineage>
</organism>
<dbReference type="Proteomes" id="UP000617531">
    <property type="component" value="Unassembled WGS sequence"/>
</dbReference>
<protein>
    <submittedName>
        <fullName evidence="2">Uncharacterized protein</fullName>
    </submittedName>
</protein>